<name>A0A9P5SFC0_9FUNG</name>
<evidence type="ECO:0000256" key="8">
    <source>
        <dbReference type="ARBA" id="ARBA00023034"/>
    </source>
</evidence>
<feature type="transmembrane region" description="Helical" evidence="10">
    <location>
        <begin position="202"/>
        <end position="220"/>
    </location>
</feature>
<reference evidence="12" key="1">
    <citation type="journal article" date="2020" name="Fungal Divers.">
        <title>Resolving the Mortierellaceae phylogeny through synthesis of multi-gene phylogenetics and phylogenomics.</title>
        <authorList>
            <person name="Vandepol N."/>
            <person name="Liber J."/>
            <person name="Desiro A."/>
            <person name="Na H."/>
            <person name="Kennedy M."/>
            <person name="Barry K."/>
            <person name="Grigoriev I.V."/>
            <person name="Miller A.N."/>
            <person name="O'Donnell K."/>
            <person name="Stajich J.E."/>
            <person name="Bonito G."/>
        </authorList>
    </citation>
    <scope>NUCLEOTIDE SEQUENCE</scope>
    <source>
        <strain evidence="12">NVP1</strain>
    </source>
</reference>
<keyword evidence="7 10" id="KW-1133">Transmembrane helix</keyword>
<proteinExistence type="inferred from homology"/>
<evidence type="ECO:0000256" key="9">
    <source>
        <dbReference type="ARBA" id="ARBA00023136"/>
    </source>
</evidence>
<dbReference type="Proteomes" id="UP000696485">
    <property type="component" value="Unassembled WGS sequence"/>
</dbReference>
<evidence type="ECO:0000256" key="2">
    <source>
        <dbReference type="ARBA" id="ARBA00004653"/>
    </source>
</evidence>
<comment type="subcellular location">
    <subcellularLocation>
        <location evidence="2">Golgi apparatus membrane</location>
        <topology evidence="2">Multi-pass membrane protein</topology>
    </subcellularLocation>
</comment>
<keyword evidence="6 10" id="KW-0812">Transmembrane</keyword>
<evidence type="ECO:0000256" key="10">
    <source>
        <dbReference type="SAM" id="Phobius"/>
    </source>
</evidence>
<comment type="function">
    <text evidence="1">Golgi membrane protein involved in vesicular trafficking and spindle migration.</text>
</comment>
<dbReference type="GO" id="GO:0000139">
    <property type="term" value="C:Golgi membrane"/>
    <property type="evidence" value="ECO:0007669"/>
    <property type="project" value="UniProtKB-SubCell"/>
</dbReference>
<sequence length="289" mass="33079">MAQEMPSNRLPTLQERIARTTTGQRIIFVALCIILIASIVVVFLFERQIFEMLAPAVNYVRASDYGMVVIGALVFATCIFPMFGYGVVTMIAGFCFGFPKGLYRLGFSGYIRRKFQDDVEYQELTKAVDKDGFYILFLIRLSSFPFALLNAIFGAMTNVPYWKFIVATILSTPRLFLPIYIGNNISNLADPAIKGTDRTLKWIGNIAGLIIALAVGYYIYRHATHRIQRINAQYAEEEAVNNHRLYQQQQFQQYQQQHQQYQSHQQYELQSSYAYDSRTYVPASPPAPH</sequence>
<comment type="caution">
    <text evidence="12">The sequence shown here is derived from an EMBL/GenBank/DDBJ whole genome shotgun (WGS) entry which is preliminary data.</text>
</comment>
<evidence type="ECO:0000313" key="13">
    <source>
        <dbReference type="Proteomes" id="UP000696485"/>
    </source>
</evidence>
<feature type="non-terminal residue" evidence="12">
    <location>
        <position position="289"/>
    </location>
</feature>
<dbReference type="PANTHER" id="PTHR47549">
    <property type="entry name" value="GOLGI APPARATUS MEMBRANE PROTEIN TVP38-RELATED"/>
    <property type="match status" value="1"/>
</dbReference>
<feature type="transmembrane region" description="Helical" evidence="10">
    <location>
        <begin position="65"/>
        <end position="98"/>
    </location>
</feature>
<dbReference type="InterPro" id="IPR032816">
    <property type="entry name" value="VTT_dom"/>
</dbReference>
<protein>
    <recommendedName>
        <fullName evidence="4">Golgi apparatus membrane protein TVP38</fullName>
    </recommendedName>
    <alternativeName>
        <fullName evidence="5">Golgi apparatus membrane protein tvp38</fullName>
    </alternativeName>
</protein>
<dbReference type="InterPro" id="IPR051076">
    <property type="entry name" value="Golgi_membrane_TVP38/TMEM64"/>
</dbReference>
<feature type="transmembrane region" description="Helical" evidence="10">
    <location>
        <begin position="133"/>
        <end position="155"/>
    </location>
</feature>
<evidence type="ECO:0000256" key="1">
    <source>
        <dbReference type="ARBA" id="ARBA00002978"/>
    </source>
</evidence>
<feature type="transmembrane region" description="Helical" evidence="10">
    <location>
        <begin position="26"/>
        <end position="45"/>
    </location>
</feature>
<evidence type="ECO:0000313" key="12">
    <source>
        <dbReference type="EMBL" id="KAF9328038.1"/>
    </source>
</evidence>
<dbReference type="AlphaFoldDB" id="A0A9P5SFC0"/>
<dbReference type="PANTHER" id="PTHR47549:SF1">
    <property type="entry name" value="GOLGI APPARATUS MEMBRANE PROTEIN TVP38"/>
    <property type="match status" value="1"/>
</dbReference>
<organism evidence="12 13">
    <name type="scientific">Podila minutissima</name>
    <dbReference type="NCBI Taxonomy" id="64525"/>
    <lineage>
        <taxon>Eukaryota</taxon>
        <taxon>Fungi</taxon>
        <taxon>Fungi incertae sedis</taxon>
        <taxon>Mucoromycota</taxon>
        <taxon>Mortierellomycotina</taxon>
        <taxon>Mortierellomycetes</taxon>
        <taxon>Mortierellales</taxon>
        <taxon>Mortierellaceae</taxon>
        <taxon>Podila</taxon>
    </lineage>
</organism>
<dbReference type="Pfam" id="PF09335">
    <property type="entry name" value="VTT_dom"/>
    <property type="match status" value="1"/>
</dbReference>
<evidence type="ECO:0000256" key="7">
    <source>
        <dbReference type="ARBA" id="ARBA00022989"/>
    </source>
</evidence>
<accession>A0A9P5SFC0</accession>
<evidence type="ECO:0000256" key="4">
    <source>
        <dbReference type="ARBA" id="ARBA00013533"/>
    </source>
</evidence>
<evidence type="ECO:0000256" key="6">
    <source>
        <dbReference type="ARBA" id="ARBA00022692"/>
    </source>
</evidence>
<keyword evidence="13" id="KW-1185">Reference proteome</keyword>
<keyword evidence="8" id="KW-0333">Golgi apparatus</keyword>
<dbReference type="GO" id="GO:0016192">
    <property type="term" value="P:vesicle-mediated transport"/>
    <property type="evidence" value="ECO:0007669"/>
    <property type="project" value="TreeGrafter"/>
</dbReference>
<dbReference type="GO" id="GO:0000022">
    <property type="term" value="P:mitotic spindle elongation"/>
    <property type="evidence" value="ECO:0007669"/>
    <property type="project" value="TreeGrafter"/>
</dbReference>
<evidence type="ECO:0000259" key="11">
    <source>
        <dbReference type="Pfam" id="PF09335"/>
    </source>
</evidence>
<comment type="similarity">
    <text evidence="3">Belongs to the TVP38/TMEM64 family.</text>
</comment>
<gene>
    <name evidence="12" type="primary">TVP38</name>
    <name evidence="12" type="ORF">BG006_008750</name>
</gene>
<keyword evidence="9 10" id="KW-0472">Membrane</keyword>
<evidence type="ECO:0000256" key="5">
    <source>
        <dbReference type="ARBA" id="ARBA00020673"/>
    </source>
</evidence>
<feature type="domain" description="VTT" evidence="11">
    <location>
        <begin position="68"/>
        <end position="183"/>
    </location>
</feature>
<dbReference type="EMBL" id="JAAAUY010000602">
    <property type="protein sequence ID" value="KAF9328038.1"/>
    <property type="molecule type" value="Genomic_DNA"/>
</dbReference>
<evidence type="ECO:0000256" key="3">
    <source>
        <dbReference type="ARBA" id="ARBA00008640"/>
    </source>
</evidence>